<feature type="transmembrane region" description="Helical" evidence="1">
    <location>
        <begin position="319"/>
        <end position="343"/>
    </location>
</feature>
<feature type="transmembrane region" description="Helical" evidence="1">
    <location>
        <begin position="411"/>
        <end position="432"/>
    </location>
</feature>
<dbReference type="AlphaFoldDB" id="A0A1F7GDU9"/>
<protein>
    <submittedName>
        <fullName evidence="2">Uncharacterized protein</fullName>
    </submittedName>
</protein>
<dbReference type="Proteomes" id="UP000177208">
    <property type="component" value="Unassembled WGS sequence"/>
</dbReference>
<sequence>MDKKIKSSDETIQLSKFTQALLASLKSIKIKPQPDELSKIAVSQTVSFLALVYEKVRNAVEFREEHLILRAAIERILKRRLSLNPEGKGEAENLIRELLWARYFDNESLGSQDIAKIQLIIGVYLSIRGYLTTGKNPDEQQFLRQYLYDLITCEIEETLKPEATVRNSSFTFYIFQVLRNKIKLGGLSEEQRDAYFLAAIEKAYRKSDKAYQRYHLFATFYKRLQEYSQLEVQEFSTKLPEIFQKIDKIIKSPYVDNLARFCKKQIPPLLILFEVLIKKPIESATILQNKSKLWSEVDYTCREKYQHVGSRLKTLAVKAFIYIFLTKMILALVLEFPASLYFYKEVNSFAIIVNTIFPPLLMLFIVLFFRTPGVENSKRIQQRIIEVIDADKSFENQISYIPRKARIRRPILVFGFTVFYSLTFLITLFLIYEVLSLLKFNLISQTIFIFFVSVVTFFSYRIKQIVNEYRLSEKESVLAPIGDFFFMPILSLGKFFSTEIARLNFFIFIFDFLIEAPFKLVFEVVEEWISFVRQRKEEII</sequence>
<feature type="transmembrane region" description="Helical" evidence="1">
    <location>
        <begin position="349"/>
        <end position="369"/>
    </location>
</feature>
<evidence type="ECO:0000313" key="2">
    <source>
        <dbReference type="EMBL" id="OGK17058.1"/>
    </source>
</evidence>
<feature type="transmembrane region" description="Helical" evidence="1">
    <location>
        <begin position="438"/>
        <end position="458"/>
    </location>
</feature>
<evidence type="ECO:0000256" key="1">
    <source>
        <dbReference type="SAM" id="Phobius"/>
    </source>
</evidence>
<comment type="caution">
    <text evidence="2">The sequence shown here is derived from an EMBL/GenBank/DDBJ whole genome shotgun (WGS) entry which is preliminary data.</text>
</comment>
<keyword evidence="1" id="KW-1133">Transmembrane helix</keyword>
<dbReference type="EMBL" id="MFZG01000014">
    <property type="protein sequence ID" value="OGK17058.1"/>
    <property type="molecule type" value="Genomic_DNA"/>
</dbReference>
<name>A0A1F7GDU9_9BACT</name>
<reference evidence="2 3" key="1">
    <citation type="journal article" date="2016" name="Nat. Commun.">
        <title>Thousands of microbial genomes shed light on interconnected biogeochemical processes in an aquifer system.</title>
        <authorList>
            <person name="Anantharaman K."/>
            <person name="Brown C.T."/>
            <person name="Hug L.A."/>
            <person name="Sharon I."/>
            <person name="Castelle C.J."/>
            <person name="Probst A.J."/>
            <person name="Thomas B.C."/>
            <person name="Singh A."/>
            <person name="Wilkins M.J."/>
            <person name="Karaoz U."/>
            <person name="Brodie E.L."/>
            <person name="Williams K.H."/>
            <person name="Hubbard S.S."/>
            <person name="Banfield J.F."/>
        </authorList>
    </citation>
    <scope>NUCLEOTIDE SEQUENCE [LARGE SCALE GENOMIC DNA]</scope>
</reference>
<keyword evidence="1" id="KW-0472">Membrane</keyword>
<evidence type="ECO:0000313" key="3">
    <source>
        <dbReference type="Proteomes" id="UP000177208"/>
    </source>
</evidence>
<gene>
    <name evidence="2" type="ORF">A2774_01365</name>
</gene>
<accession>A0A1F7GDU9</accession>
<keyword evidence="1" id="KW-0812">Transmembrane</keyword>
<proteinExistence type="predicted"/>
<organism evidence="2 3">
    <name type="scientific">Candidatus Roizmanbacteria bacterium RIFCSPHIGHO2_01_FULL_39_12c</name>
    <dbReference type="NCBI Taxonomy" id="1802031"/>
    <lineage>
        <taxon>Bacteria</taxon>
        <taxon>Candidatus Roizmaniibacteriota</taxon>
    </lineage>
</organism>